<protein>
    <submittedName>
        <fullName evidence="3">Methylated-DNA-protein-cysteine methyltransferase-like protein</fullName>
    </submittedName>
</protein>
<keyword evidence="3" id="KW-0489">Methyltransferase</keyword>
<evidence type="ECO:0000313" key="4">
    <source>
        <dbReference type="Proteomes" id="UP000316167"/>
    </source>
</evidence>
<dbReference type="GO" id="GO:0006281">
    <property type="term" value="P:DNA repair"/>
    <property type="evidence" value="ECO:0007669"/>
    <property type="project" value="InterPro"/>
</dbReference>
<dbReference type="PANTHER" id="PTHR42942">
    <property type="entry name" value="6-O-METHYLGUANINE DNA METHYLTRANSFERASE"/>
    <property type="match status" value="1"/>
</dbReference>
<dbReference type="PANTHER" id="PTHR42942:SF1">
    <property type="entry name" value="ALKYLTRANSFERASE-LIKE PROTEIN 1"/>
    <property type="match status" value="1"/>
</dbReference>
<evidence type="ECO:0000259" key="2">
    <source>
        <dbReference type="Pfam" id="PF01035"/>
    </source>
</evidence>
<dbReference type="AlphaFoldDB" id="A0A562SP95"/>
<dbReference type="Pfam" id="PF01035">
    <property type="entry name" value="DNA_binding_1"/>
    <property type="match status" value="1"/>
</dbReference>
<dbReference type="EMBL" id="VLLE01000003">
    <property type="protein sequence ID" value="TWI83119.1"/>
    <property type="molecule type" value="Genomic_DNA"/>
</dbReference>
<sequence>MPSKKQATKLPTAGKAKEYSFFDDVYDVVRQIPKGRVTSYGAIAAYLGTKLSARMVGWAMNGAHNVQPKVPAQRVVNRNGMLTGKAHFATPTQMEELLKKDGVAVKNDTVVDFAKRFWDPAIELA</sequence>
<evidence type="ECO:0000313" key="3">
    <source>
        <dbReference type="EMBL" id="TWI83119.1"/>
    </source>
</evidence>
<gene>
    <name evidence="3" type="ORF">IQ13_1225</name>
</gene>
<reference evidence="3 4" key="1">
    <citation type="journal article" date="2015" name="Stand. Genomic Sci.">
        <title>Genomic Encyclopedia of Bacterial and Archaeal Type Strains, Phase III: the genomes of soil and plant-associated and newly described type strains.</title>
        <authorList>
            <person name="Whitman W.B."/>
            <person name="Woyke T."/>
            <person name="Klenk H.P."/>
            <person name="Zhou Y."/>
            <person name="Lilburn T.G."/>
            <person name="Beck B.J."/>
            <person name="De Vos P."/>
            <person name="Vandamme P."/>
            <person name="Eisen J.A."/>
            <person name="Garrity G."/>
            <person name="Hugenholtz P."/>
            <person name="Kyrpides N.C."/>
        </authorList>
    </citation>
    <scope>NUCLEOTIDE SEQUENCE [LARGE SCALE GENOMIC DNA]</scope>
    <source>
        <strain evidence="3 4">CGMCC 1.7271</strain>
    </source>
</reference>
<name>A0A562SP95_9BACT</name>
<evidence type="ECO:0000256" key="1">
    <source>
        <dbReference type="ARBA" id="ARBA00022763"/>
    </source>
</evidence>
<organism evidence="3 4">
    <name type="scientific">Lacibacter cauensis</name>
    <dbReference type="NCBI Taxonomy" id="510947"/>
    <lineage>
        <taxon>Bacteria</taxon>
        <taxon>Pseudomonadati</taxon>
        <taxon>Bacteroidota</taxon>
        <taxon>Chitinophagia</taxon>
        <taxon>Chitinophagales</taxon>
        <taxon>Chitinophagaceae</taxon>
        <taxon>Lacibacter</taxon>
    </lineage>
</organism>
<proteinExistence type="predicted"/>
<dbReference type="Proteomes" id="UP000316167">
    <property type="component" value="Unassembled WGS sequence"/>
</dbReference>
<dbReference type="SUPFAM" id="SSF46767">
    <property type="entry name" value="Methylated DNA-protein cysteine methyltransferase, C-terminal domain"/>
    <property type="match status" value="1"/>
</dbReference>
<dbReference type="InterPro" id="IPR036217">
    <property type="entry name" value="MethylDNA_cys_MeTrfase_DNAb"/>
</dbReference>
<dbReference type="InterPro" id="IPR036388">
    <property type="entry name" value="WH-like_DNA-bd_sf"/>
</dbReference>
<keyword evidence="1" id="KW-0227">DNA damage</keyword>
<dbReference type="GO" id="GO:0032259">
    <property type="term" value="P:methylation"/>
    <property type="evidence" value="ECO:0007669"/>
    <property type="project" value="UniProtKB-KW"/>
</dbReference>
<accession>A0A562SP95</accession>
<dbReference type="GO" id="GO:0008168">
    <property type="term" value="F:methyltransferase activity"/>
    <property type="evidence" value="ECO:0007669"/>
    <property type="project" value="UniProtKB-KW"/>
</dbReference>
<dbReference type="CDD" id="cd06445">
    <property type="entry name" value="ATase"/>
    <property type="match status" value="1"/>
</dbReference>
<dbReference type="OrthoDB" id="9132167at2"/>
<keyword evidence="3" id="KW-0808">Transferase</keyword>
<dbReference type="InterPro" id="IPR014048">
    <property type="entry name" value="MethylDNA_cys_MeTrfase_DNA-bd"/>
</dbReference>
<comment type="caution">
    <text evidence="3">The sequence shown here is derived from an EMBL/GenBank/DDBJ whole genome shotgun (WGS) entry which is preliminary data.</text>
</comment>
<dbReference type="Gene3D" id="1.10.10.10">
    <property type="entry name" value="Winged helix-like DNA-binding domain superfamily/Winged helix DNA-binding domain"/>
    <property type="match status" value="1"/>
</dbReference>
<feature type="domain" description="Methylated-DNA-[protein]-cysteine S-methyltransferase DNA binding" evidence="2">
    <location>
        <begin position="21"/>
        <end position="103"/>
    </location>
</feature>
<dbReference type="RefSeq" id="WP_144885201.1">
    <property type="nucleotide sequence ID" value="NZ_VLLE01000003.1"/>
</dbReference>
<keyword evidence="4" id="KW-1185">Reference proteome</keyword>
<dbReference type="InterPro" id="IPR052520">
    <property type="entry name" value="ATL_DNA_repair"/>
</dbReference>